<sequence length="201" mass="23297">MPLLHLVTEQKPFPKKSLLERNLSERKGGEKGIGVVREDFKNASFDVKQKLWIDKLEYLLNQDFDNEIRADIRVIKDFISDFGNEDKYLAFNQATIRLANNIPKEDFMLMFTSLDDYDYSGSFLGKEKVSKVFIDYIEGLKETYYLGENLNGSSIPSVARRKCSCRWCLFVPEEYVTANCDEADFGCGFLWLQSCNRTVFI</sequence>
<name>A0A250G5T5_9FLAO</name>
<accession>A0A250G5T5</accession>
<protein>
    <submittedName>
        <fullName evidence="1">Uncharacterized protein</fullName>
    </submittedName>
</protein>
<dbReference type="NCBIfam" id="NF033852">
    <property type="entry name" value="fulvocin_rel"/>
    <property type="match status" value="1"/>
</dbReference>
<proteinExistence type="predicted"/>
<evidence type="ECO:0000313" key="1">
    <source>
        <dbReference type="EMBL" id="ATA92571.1"/>
    </source>
</evidence>
<dbReference type="EMBL" id="CP022388">
    <property type="protein sequence ID" value="ATA92571.1"/>
    <property type="molecule type" value="Genomic_DNA"/>
</dbReference>
<evidence type="ECO:0000313" key="2">
    <source>
        <dbReference type="Proteomes" id="UP000243136"/>
    </source>
</evidence>
<dbReference type="Proteomes" id="UP000243136">
    <property type="component" value="Chromosome"/>
</dbReference>
<reference evidence="2" key="1">
    <citation type="submission" date="2017-06" db="EMBL/GenBank/DDBJ databases">
        <title>Capnocytophaga spp. assemblies.</title>
        <authorList>
            <person name="Gulvik C.A."/>
        </authorList>
    </citation>
    <scope>NUCLEOTIDE SEQUENCE [LARGE SCALE GENOMIC DNA]</scope>
    <source>
        <strain evidence="2">H5594</strain>
    </source>
</reference>
<organism evidence="1 2">
    <name type="scientific">Capnocytophaga canimorsus</name>
    <dbReference type="NCBI Taxonomy" id="28188"/>
    <lineage>
        <taxon>Bacteria</taxon>
        <taxon>Pseudomonadati</taxon>
        <taxon>Bacteroidota</taxon>
        <taxon>Flavobacteriia</taxon>
        <taxon>Flavobacteriales</taxon>
        <taxon>Flavobacteriaceae</taxon>
        <taxon>Capnocytophaga</taxon>
    </lineage>
</organism>
<dbReference type="AlphaFoldDB" id="A0A250G5T5"/>
<gene>
    <name evidence="1" type="ORF">CGC56_10620</name>
</gene>